<sequence>MKYVRTELFKLRHSLQAIFGYGLALFLILVIIIGYKVRGDFTISGLDITLVSLGNLVNSMTVHFIMVLVTSFLFAGEFTNKTFKYIMIRPVSLGKLFWSKLIALWLYCGQVILFVGIVSLVIGFILWGAGPVHGEKSIVLEDGLLRPGIFYLGTWINIIFIITLAAFFAVILKNQVSTVITTMGVFILMAISTKVIPQMMEFSPIGFYNLKPYLVGTVVQWSKIGQGIVVTWGYSVVLFLLSYLILVKKDILL</sequence>
<dbReference type="Proteomes" id="UP000267250">
    <property type="component" value="Chromosome"/>
</dbReference>
<proteinExistence type="predicted"/>
<reference evidence="2 3" key="1">
    <citation type="submission" date="2016-07" db="EMBL/GenBank/DDBJ databases">
        <title>Genome and transcriptome analysis of iron-reducing fermentative bacteria Anoxybacter fermentans.</title>
        <authorList>
            <person name="Zeng X."/>
            <person name="Shao Z."/>
        </authorList>
    </citation>
    <scope>NUCLEOTIDE SEQUENCE [LARGE SCALE GENOMIC DNA]</scope>
    <source>
        <strain evidence="2 3">DY22613</strain>
    </source>
</reference>
<feature type="transmembrane region" description="Helical" evidence="1">
    <location>
        <begin position="149"/>
        <end position="172"/>
    </location>
</feature>
<feature type="transmembrane region" description="Helical" evidence="1">
    <location>
        <begin position="18"/>
        <end position="37"/>
    </location>
</feature>
<gene>
    <name evidence="2" type="ORF">BBF96_00395</name>
</gene>
<feature type="transmembrane region" description="Helical" evidence="1">
    <location>
        <begin position="101"/>
        <end position="129"/>
    </location>
</feature>
<feature type="transmembrane region" description="Helical" evidence="1">
    <location>
        <begin position="57"/>
        <end position="80"/>
    </location>
</feature>
<dbReference type="EMBL" id="CP016379">
    <property type="protein sequence ID" value="AZR71996.1"/>
    <property type="molecule type" value="Genomic_DNA"/>
</dbReference>
<dbReference type="RefSeq" id="WP_164730818.1">
    <property type="nucleotide sequence ID" value="NZ_CP016379.1"/>
</dbReference>
<keyword evidence="3" id="KW-1185">Reference proteome</keyword>
<dbReference type="AlphaFoldDB" id="A0A3Q9HND7"/>
<protein>
    <recommendedName>
        <fullName evidence="4">ABC transporter permease</fullName>
    </recommendedName>
</protein>
<keyword evidence="1" id="KW-0472">Membrane</keyword>
<evidence type="ECO:0008006" key="4">
    <source>
        <dbReference type="Google" id="ProtNLM"/>
    </source>
</evidence>
<dbReference type="PANTHER" id="PTHR37305:SF1">
    <property type="entry name" value="MEMBRANE PROTEIN"/>
    <property type="match status" value="1"/>
</dbReference>
<dbReference type="KEGG" id="aft:BBF96_00395"/>
<evidence type="ECO:0000313" key="2">
    <source>
        <dbReference type="EMBL" id="AZR71996.1"/>
    </source>
</evidence>
<keyword evidence="1" id="KW-1133">Transmembrane helix</keyword>
<organism evidence="2 3">
    <name type="scientific">Anoxybacter fermentans</name>
    <dbReference type="NCBI Taxonomy" id="1323375"/>
    <lineage>
        <taxon>Bacteria</taxon>
        <taxon>Bacillati</taxon>
        <taxon>Bacillota</taxon>
        <taxon>Clostridia</taxon>
        <taxon>Halanaerobiales</taxon>
        <taxon>Anoxybacter</taxon>
    </lineage>
</organism>
<name>A0A3Q9HND7_9FIRM</name>
<accession>A0A3Q9HND7</accession>
<evidence type="ECO:0000313" key="3">
    <source>
        <dbReference type="Proteomes" id="UP000267250"/>
    </source>
</evidence>
<keyword evidence="1" id="KW-0812">Transmembrane</keyword>
<dbReference type="Pfam" id="PF12730">
    <property type="entry name" value="ABC2_membrane_4"/>
    <property type="match status" value="1"/>
</dbReference>
<evidence type="ECO:0000256" key="1">
    <source>
        <dbReference type="SAM" id="Phobius"/>
    </source>
</evidence>
<feature type="transmembrane region" description="Helical" evidence="1">
    <location>
        <begin position="224"/>
        <end position="246"/>
    </location>
</feature>
<dbReference type="PANTHER" id="PTHR37305">
    <property type="entry name" value="INTEGRAL MEMBRANE PROTEIN-RELATED"/>
    <property type="match status" value="1"/>
</dbReference>
<feature type="transmembrane region" description="Helical" evidence="1">
    <location>
        <begin position="179"/>
        <end position="200"/>
    </location>
</feature>